<dbReference type="InterPro" id="IPR001448">
    <property type="entry name" value="SASP_alpha/beta-type"/>
</dbReference>
<sequence length="61" mass="6554">MARNNNNLVVSEARAALYKFKMESAREAGVNLKDSYNGDLTAGEAGTVGGNMVKAYEQSLK</sequence>
<comment type="function">
    <text evidence="1">SASP are bound to spore DNA. They are double-stranded DNA-binding proteins that cause DNA to change to an a-like conformation. They protect the DNA backbone from chemical and enzymatic cleavage and are thus involved in dormant spore's high resistance to UV light.</text>
</comment>
<evidence type="ECO:0000256" key="2">
    <source>
        <dbReference type="ARBA" id="ARBA00022969"/>
    </source>
</evidence>
<dbReference type="Pfam" id="PF00269">
    <property type="entry name" value="SASP"/>
    <property type="match status" value="1"/>
</dbReference>
<dbReference type="GO" id="GO:0030435">
    <property type="term" value="P:sporulation resulting in formation of a cellular spore"/>
    <property type="evidence" value="ECO:0007669"/>
    <property type="project" value="UniProtKB-KW"/>
</dbReference>
<protein>
    <submittedName>
        <fullName evidence="3">Small, acid-soluble spore protein, alpha/beta type</fullName>
    </submittedName>
</protein>
<dbReference type="GO" id="GO:0003690">
    <property type="term" value="F:double-stranded DNA binding"/>
    <property type="evidence" value="ECO:0007669"/>
    <property type="project" value="InterPro"/>
</dbReference>
<proteinExistence type="predicted"/>
<evidence type="ECO:0000313" key="3">
    <source>
        <dbReference type="EMBL" id="APM40120.1"/>
    </source>
</evidence>
<dbReference type="RefSeq" id="WP_073539730.1">
    <property type="nucleotide sequence ID" value="NZ_CP018335.1"/>
</dbReference>
<evidence type="ECO:0000256" key="1">
    <source>
        <dbReference type="ARBA" id="ARBA00003863"/>
    </source>
</evidence>
<dbReference type="AlphaFoldDB" id="A0A1L5FBC6"/>
<reference evidence="3 4" key="1">
    <citation type="submission" date="2016-12" db="EMBL/GenBank/DDBJ databases">
        <title>Complete genome sequence of Clostridium kluyveri JZZ isolated from the pit mud of a Chinese flavor liquor-making factory.</title>
        <authorList>
            <person name="Wang Y."/>
        </authorList>
    </citation>
    <scope>NUCLEOTIDE SEQUENCE [LARGE SCALE GENOMIC DNA]</scope>
    <source>
        <strain evidence="3 4">JZZ</strain>
    </source>
</reference>
<evidence type="ECO:0000313" key="4">
    <source>
        <dbReference type="Proteomes" id="UP000184604"/>
    </source>
</evidence>
<dbReference type="PANTHER" id="PTHR36107">
    <property type="entry name" value="SMALL, ACID-SOLUBLE SPORE PROTEIN A"/>
    <property type="match status" value="1"/>
</dbReference>
<keyword evidence="2" id="KW-0749">Sporulation</keyword>
<dbReference type="Proteomes" id="UP000184604">
    <property type="component" value="Chromosome"/>
</dbReference>
<dbReference type="OrthoDB" id="1683773at2"/>
<dbReference type="InterPro" id="IPR038300">
    <property type="entry name" value="SASP_sf_alpha/beta"/>
</dbReference>
<accession>A0A1L5FBC6</accession>
<dbReference type="PANTHER" id="PTHR36107:SF1">
    <property type="entry name" value="SMALL, ACID-SOLUBLE SPORE PROTEIN A"/>
    <property type="match status" value="1"/>
</dbReference>
<dbReference type="InterPro" id="IPR050847">
    <property type="entry name" value="SASP_DNA-binding"/>
</dbReference>
<dbReference type="Gene3D" id="6.10.10.80">
    <property type="entry name" value="Small, acid-soluble spore protein, alpha/beta type-like"/>
    <property type="match status" value="1"/>
</dbReference>
<dbReference type="EMBL" id="CP018335">
    <property type="protein sequence ID" value="APM40120.1"/>
    <property type="molecule type" value="Genomic_DNA"/>
</dbReference>
<organism evidence="3 4">
    <name type="scientific">Clostridium kluyveri</name>
    <dbReference type="NCBI Taxonomy" id="1534"/>
    <lineage>
        <taxon>Bacteria</taxon>
        <taxon>Bacillati</taxon>
        <taxon>Bacillota</taxon>
        <taxon>Clostridia</taxon>
        <taxon>Eubacteriales</taxon>
        <taxon>Clostridiaceae</taxon>
        <taxon>Clostridium</taxon>
    </lineage>
</organism>
<dbReference type="GO" id="GO:0006265">
    <property type="term" value="P:DNA topological change"/>
    <property type="evidence" value="ECO:0007669"/>
    <property type="project" value="InterPro"/>
</dbReference>
<name>A0A1L5FBC6_CLOKL</name>
<gene>
    <name evidence="3" type="ORF">BS101_15910</name>
</gene>